<protein>
    <recommendedName>
        <fullName evidence="3">DUF674 domain-containing protein</fullName>
    </recommendedName>
</protein>
<dbReference type="PANTHER" id="PTHR33103">
    <property type="entry name" value="OS01G0153900 PROTEIN"/>
    <property type="match status" value="1"/>
</dbReference>
<sequence length="250" mass="27367">MATNTVSLKLLVDSTSQRVLFAESRKYFVDFMFYILSLPVGTVTRLLTKEQMVGSLGNLYDSLENMDDTYIQPTANKDTLLKPIVPENAANVPPLLPTVESSNSKPTGIYRCVNTYHRSSCGLYVANDSKSICPSCNNVMNQIVTVVNPKKKGSPTDERGYVKGVITYMITDDLAVRPMSAISCITLLNKFNIKDVGVLEEKTIDIGRDEGVKLLKASLQSRTVLTDAFLEKKAGESDASNSSGVHSIVI</sequence>
<reference evidence="1 2" key="1">
    <citation type="submission" date="2019-07" db="EMBL/GenBank/DDBJ databases">
        <title>WGS assembly of Gossypium tomentosum.</title>
        <authorList>
            <person name="Chen Z.J."/>
            <person name="Sreedasyam A."/>
            <person name="Ando A."/>
            <person name="Song Q."/>
            <person name="De L."/>
            <person name="Hulse-Kemp A."/>
            <person name="Ding M."/>
            <person name="Ye W."/>
            <person name="Kirkbride R."/>
            <person name="Jenkins J."/>
            <person name="Plott C."/>
            <person name="Lovell J."/>
            <person name="Lin Y.-M."/>
            <person name="Vaughn R."/>
            <person name="Liu B."/>
            <person name="Li W."/>
            <person name="Simpson S."/>
            <person name="Scheffler B."/>
            <person name="Saski C."/>
            <person name="Grover C."/>
            <person name="Hu G."/>
            <person name="Conover J."/>
            <person name="Carlson J."/>
            <person name="Shu S."/>
            <person name="Boston L."/>
            <person name="Williams M."/>
            <person name="Peterson D."/>
            <person name="Mcgee K."/>
            <person name="Jones D."/>
            <person name="Wendel J."/>
            <person name="Stelly D."/>
            <person name="Grimwood J."/>
            <person name="Schmutz J."/>
        </authorList>
    </citation>
    <scope>NUCLEOTIDE SEQUENCE [LARGE SCALE GENOMIC DNA]</scope>
    <source>
        <strain evidence="1">7179.01</strain>
    </source>
</reference>
<dbReference type="Pfam" id="PF05056">
    <property type="entry name" value="DUF674"/>
    <property type="match status" value="1"/>
</dbReference>
<dbReference type="Proteomes" id="UP000322667">
    <property type="component" value="Chromosome D10"/>
</dbReference>
<dbReference type="PANTHER" id="PTHR33103:SF110">
    <property type="entry name" value="DUF674 FAMILY PROTEIN"/>
    <property type="match status" value="1"/>
</dbReference>
<keyword evidence="2" id="KW-1185">Reference proteome</keyword>
<evidence type="ECO:0000313" key="2">
    <source>
        <dbReference type="Proteomes" id="UP000322667"/>
    </source>
</evidence>
<dbReference type="AlphaFoldDB" id="A0A5D2JBG2"/>
<dbReference type="EMBL" id="CM017632">
    <property type="protein sequence ID" value="TYH51393.1"/>
    <property type="molecule type" value="Genomic_DNA"/>
</dbReference>
<organism evidence="1 2">
    <name type="scientific">Gossypium tomentosum</name>
    <name type="common">Hawaiian cotton</name>
    <name type="synonym">Gossypium sandvicense</name>
    <dbReference type="NCBI Taxonomy" id="34277"/>
    <lineage>
        <taxon>Eukaryota</taxon>
        <taxon>Viridiplantae</taxon>
        <taxon>Streptophyta</taxon>
        <taxon>Embryophyta</taxon>
        <taxon>Tracheophyta</taxon>
        <taxon>Spermatophyta</taxon>
        <taxon>Magnoliopsida</taxon>
        <taxon>eudicotyledons</taxon>
        <taxon>Gunneridae</taxon>
        <taxon>Pentapetalae</taxon>
        <taxon>rosids</taxon>
        <taxon>malvids</taxon>
        <taxon>Malvales</taxon>
        <taxon>Malvaceae</taxon>
        <taxon>Malvoideae</taxon>
        <taxon>Gossypium</taxon>
    </lineage>
</organism>
<dbReference type="InterPro" id="IPR007750">
    <property type="entry name" value="DUF674"/>
</dbReference>
<gene>
    <name evidence="1" type="ORF">ES332_D10G270100v1</name>
</gene>
<evidence type="ECO:0000313" key="1">
    <source>
        <dbReference type="EMBL" id="TYH51393.1"/>
    </source>
</evidence>
<evidence type="ECO:0008006" key="3">
    <source>
        <dbReference type="Google" id="ProtNLM"/>
    </source>
</evidence>
<name>A0A5D2JBG2_GOSTO</name>
<proteinExistence type="predicted"/>
<accession>A0A5D2JBG2</accession>